<dbReference type="Pfam" id="PF00391">
    <property type="entry name" value="PEP-utilizers"/>
    <property type="match status" value="1"/>
</dbReference>
<dbReference type="Pfam" id="PF01326">
    <property type="entry name" value="PPDK_N"/>
    <property type="match status" value="1"/>
</dbReference>
<dbReference type="Proteomes" id="UP001451782">
    <property type="component" value="Chromosome"/>
</dbReference>
<dbReference type="InterPro" id="IPR008279">
    <property type="entry name" value="PEP-util_enz_mobile_dom"/>
</dbReference>
<protein>
    <submittedName>
        <fullName evidence="3">PEP/pyruvate-binding domain-containing protein</fullName>
    </submittedName>
</protein>
<dbReference type="Gene3D" id="3.50.30.10">
    <property type="entry name" value="Phosphohistidine domain"/>
    <property type="match status" value="1"/>
</dbReference>
<accession>A0AAN0MHB7</accession>
<dbReference type="KEGG" id="yag:AABB28_05865"/>
<dbReference type="GO" id="GO:0016301">
    <property type="term" value="F:kinase activity"/>
    <property type="evidence" value="ECO:0007669"/>
    <property type="project" value="InterPro"/>
</dbReference>
<feature type="domain" description="PEP-utilising enzyme mobile" evidence="1">
    <location>
        <begin position="777"/>
        <end position="847"/>
    </location>
</feature>
<keyword evidence="4" id="KW-1185">Reference proteome</keyword>
<evidence type="ECO:0000259" key="2">
    <source>
        <dbReference type="Pfam" id="PF01326"/>
    </source>
</evidence>
<dbReference type="Gene3D" id="3.30.470.20">
    <property type="entry name" value="ATP-grasp fold, B domain"/>
    <property type="match status" value="1"/>
</dbReference>
<dbReference type="InterPro" id="IPR013815">
    <property type="entry name" value="ATP_grasp_subdomain_1"/>
</dbReference>
<dbReference type="GO" id="GO:0005524">
    <property type="term" value="F:ATP binding"/>
    <property type="evidence" value="ECO:0007669"/>
    <property type="project" value="InterPro"/>
</dbReference>
<dbReference type="PANTHER" id="PTHR43615:SF1">
    <property type="entry name" value="PPDK_N DOMAIN-CONTAINING PROTEIN"/>
    <property type="match status" value="1"/>
</dbReference>
<reference evidence="3 4" key="1">
    <citation type="submission" date="2024-04" db="EMBL/GenBank/DDBJ databases">
        <title>Phylogenomic analyses of a clade within the roseobacter group suggest taxonomic reassignments of species of the genera Aestuariivita, Citreicella, Loktanella, Nautella, Pelagibaca, Ruegeria, Thalassobius, Thiobacimonas and Tropicibacter, and the proposal o.</title>
        <authorList>
            <person name="Jeon C.O."/>
        </authorList>
    </citation>
    <scope>NUCLEOTIDE SEQUENCE [LARGE SCALE GENOMIC DNA]</scope>
    <source>
        <strain evidence="3 4">G8-12</strain>
    </source>
</reference>
<sequence>MSALIYSFDTDQRPTLAEVGGKALSLIATTKAGLPVPDGLALSVAFFAPWTEAIKVTPEWQALLDAPTKEACDRVKALAAQMTLTDAQTEALIGHLDLFASGGTFAVRSSSPEEDLAGASFAGMYETFLGTTRDQIEDVVAKAYASMFDIHVMSYKVRQGIALEGTAISVIVQRQIASDVSGVGFSLNPMNNCYDEAVIDAGFGLGEAIVSGIVTPDHYVVDKVSMEIIDKRISEKAVALHLNPDGGMTKGAPTDPQAQALTEGQILELTGLIKDTEDHYGFPVDIEWAYENDRLFLLQARPITTYFPLFPEMITAPGTRKKLYMDTFGLTQGFNERLSILGADIWAIVLDRLKRGGMPAGPEGYLLNLHGRQYFQLHNMMKGLGKRALDLFNSYDNALEGREAELLRDYKAQTMSPQMKQARRAQISMVGKMLPHTIRLLWDPIRFAKGTEASVEGLLDKFRAMENDRPFDALVEDAFTAFDAIFFDFLAYMAGFLGEWRIRRMMRGTEGEALKMFLVMDVPSNPTSAMGHAMLALAGFPDIRATLDAADFETKIRERSYAPEFMEAFDAYIDRYGARGFREIDIATPRVMERLGDFFQQLKAINLDDNQMLHAHTRKADAIAKMREIAKSKGKLKAFDKNLRTIEVTYGHRETPKYLVVMMNGALRRVALEIGAEFVAQGRLDAAGDIFELSIAQVAQAQTDETLALRPLIATNLKPMEIVAGVKDYPNFIDSRGKIFRKHIEAGSGDLAGMAVSHGTYTGRAKVLKTPYEKRLEPGDILVTVATEPSWTPVFVNASAVVLEVGGGLQHGAIIAREYGLPCVSGLPGVTGIIKDGDLLEVDGTNGIVKILETAA</sequence>
<dbReference type="RefSeq" id="WP_342071160.1">
    <property type="nucleotide sequence ID" value="NZ_CP151762.1"/>
</dbReference>
<dbReference type="InterPro" id="IPR002192">
    <property type="entry name" value="PPDK_AMP/ATP-bd"/>
</dbReference>
<gene>
    <name evidence="3" type="ORF">AABB28_05865</name>
</gene>
<evidence type="ECO:0000313" key="4">
    <source>
        <dbReference type="Proteomes" id="UP001451782"/>
    </source>
</evidence>
<dbReference type="SUPFAM" id="SSF52009">
    <property type="entry name" value="Phosphohistidine domain"/>
    <property type="match status" value="1"/>
</dbReference>
<feature type="domain" description="Pyruvate phosphate dikinase AMP/ATP-binding" evidence="2">
    <location>
        <begin position="18"/>
        <end position="305"/>
    </location>
</feature>
<dbReference type="InterPro" id="IPR036637">
    <property type="entry name" value="Phosphohistidine_dom_sf"/>
</dbReference>
<dbReference type="AlphaFoldDB" id="A0AAN0MHB7"/>
<dbReference type="EMBL" id="CP151762">
    <property type="protein sequence ID" value="WZU64803.1"/>
    <property type="molecule type" value="Genomic_DNA"/>
</dbReference>
<evidence type="ECO:0000259" key="1">
    <source>
        <dbReference type="Pfam" id="PF00391"/>
    </source>
</evidence>
<dbReference type="InterPro" id="IPR051549">
    <property type="entry name" value="PEP_Utilizing_Enz"/>
</dbReference>
<dbReference type="PANTHER" id="PTHR43615">
    <property type="entry name" value="PHOSPHOENOLPYRUVATE SYNTHASE-RELATED"/>
    <property type="match status" value="1"/>
</dbReference>
<dbReference type="SUPFAM" id="SSF56059">
    <property type="entry name" value="Glutathione synthetase ATP-binding domain-like"/>
    <property type="match status" value="1"/>
</dbReference>
<proteinExistence type="predicted"/>
<dbReference type="Gene3D" id="3.30.1490.20">
    <property type="entry name" value="ATP-grasp fold, A domain"/>
    <property type="match status" value="1"/>
</dbReference>
<name>A0AAN0MHB7_9RHOB</name>
<evidence type="ECO:0000313" key="3">
    <source>
        <dbReference type="EMBL" id="WZU64803.1"/>
    </source>
</evidence>
<organism evidence="3 4">
    <name type="scientific">Yoonia algicola</name>
    <dbReference type="NCBI Taxonomy" id="3137368"/>
    <lineage>
        <taxon>Bacteria</taxon>
        <taxon>Pseudomonadati</taxon>
        <taxon>Pseudomonadota</taxon>
        <taxon>Alphaproteobacteria</taxon>
        <taxon>Rhodobacterales</taxon>
        <taxon>Paracoccaceae</taxon>
        <taxon>Yoonia</taxon>
    </lineage>
</organism>